<organism evidence="5">
    <name type="scientific">Heterostelium pallidum</name>
    <name type="common">Cellular slime mold</name>
    <name type="synonym">Polysphondylium pallidum</name>
    <dbReference type="NCBI Taxonomy" id="13642"/>
    <lineage>
        <taxon>Eukaryota</taxon>
        <taxon>Amoebozoa</taxon>
        <taxon>Evosea</taxon>
        <taxon>Eumycetozoa</taxon>
        <taxon>Dictyostelia</taxon>
        <taxon>Acytosteliales</taxon>
        <taxon>Acytosteliaceae</taxon>
        <taxon>Heterostelium</taxon>
    </lineage>
</organism>
<dbReference type="PIRSF" id="PIRSF002122">
    <property type="entry name" value="RPS7p_RPS7a_RPS5e_RPS7o"/>
    <property type="match status" value="1"/>
</dbReference>
<dbReference type="AlphaFoldDB" id="B2XX44"/>
<dbReference type="InterPro" id="IPR000235">
    <property type="entry name" value="Ribosomal_uS7"/>
</dbReference>
<evidence type="ECO:0000256" key="3">
    <source>
        <dbReference type="ARBA" id="ARBA00023274"/>
    </source>
</evidence>
<dbReference type="EMBL" id="EU275726">
    <property type="protein sequence ID" value="ABX45166.1"/>
    <property type="molecule type" value="Genomic_DNA"/>
</dbReference>
<dbReference type="Pfam" id="PF00177">
    <property type="entry name" value="Ribosomal_S7"/>
    <property type="match status" value="1"/>
</dbReference>
<keyword evidence="2 5" id="KW-0689">Ribosomal protein</keyword>
<dbReference type="InterPro" id="IPR036823">
    <property type="entry name" value="Ribosomal_uS7_dom_sf"/>
</dbReference>
<keyword evidence="5" id="KW-0496">Mitochondrion</keyword>
<evidence type="ECO:0000259" key="4">
    <source>
        <dbReference type="Pfam" id="PF00177"/>
    </source>
</evidence>
<dbReference type="SUPFAM" id="SSF47973">
    <property type="entry name" value="Ribosomal protein S7"/>
    <property type="match status" value="1"/>
</dbReference>
<evidence type="ECO:0000313" key="5">
    <source>
        <dbReference type="EMBL" id="ABX45166.1"/>
    </source>
</evidence>
<evidence type="ECO:0000256" key="1">
    <source>
        <dbReference type="ARBA" id="ARBA00007151"/>
    </source>
</evidence>
<keyword evidence="3" id="KW-0687">Ribonucleoprotein</keyword>
<evidence type="ECO:0000256" key="2">
    <source>
        <dbReference type="ARBA" id="ARBA00022980"/>
    </source>
</evidence>
<name>B2XX44_HETPA</name>
<dbReference type="GO" id="GO:1990904">
    <property type="term" value="C:ribonucleoprotein complex"/>
    <property type="evidence" value="ECO:0007669"/>
    <property type="project" value="UniProtKB-KW"/>
</dbReference>
<comment type="similarity">
    <text evidence="1">Belongs to the universal ribosomal protein uS7 family.</text>
</comment>
<feature type="domain" description="Small ribosomal subunit protein uS7" evidence="4">
    <location>
        <begin position="6"/>
        <end position="126"/>
    </location>
</feature>
<dbReference type="GO" id="GO:0006412">
    <property type="term" value="P:translation"/>
    <property type="evidence" value="ECO:0007669"/>
    <property type="project" value="InterPro"/>
</dbReference>
<dbReference type="CDD" id="cd00323">
    <property type="entry name" value="uS7"/>
    <property type="match status" value="1"/>
</dbReference>
<dbReference type="Gene3D" id="1.10.455.10">
    <property type="entry name" value="Ribosomal protein S7 domain"/>
    <property type="match status" value="1"/>
</dbReference>
<geneLocation type="mitochondrion" evidence="5"/>
<dbReference type="GO" id="GO:0005840">
    <property type="term" value="C:ribosome"/>
    <property type="evidence" value="ECO:0007669"/>
    <property type="project" value="UniProtKB-KW"/>
</dbReference>
<protein>
    <submittedName>
        <fullName evidence="5">Ribosomal protein S7</fullName>
    </submittedName>
</protein>
<accession>B2XX44</accession>
<dbReference type="InterPro" id="IPR023798">
    <property type="entry name" value="Ribosomal_uS7_dom"/>
</dbReference>
<gene>
    <name evidence="5" type="primary">rps7</name>
</gene>
<sequence>MKTFEQRFLNMLMKRGKYIKAERLYMDIIILLKESGIQNVYKYVRKAIYNMTPIMGVQVKKIKGAELIKPIFLNPQKAEKYAMQWLLKVVERKKLSGFANKVVEELKNAYNNKGAIMKEKWELYKQVRYATTFCRKTRRKPRTRRMRLRMLFRRKKWLKFGKF</sequence>
<proteinExistence type="inferred from homology"/>
<reference evidence="5" key="1">
    <citation type="journal article" date="2008" name="Mol. Biol. Evol.">
        <title>Mitochondrial genome evolution in the social amoebae.</title>
        <authorList>
            <person name="Heidel A.J."/>
            <person name="Gloeckner G."/>
        </authorList>
    </citation>
    <scope>NUCLEOTIDE SEQUENCE</scope>
    <source>
        <strain evidence="5">PN500</strain>
    </source>
</reference>